<dbReference type="EC" id="3.4.19.12" evidence="1"/>
<feature type="non-terminal residue" evidence="1">
    <location>
        <position position="602"/>
    </location>
</feature>
<accession>A0ACC1LDK8</accession>
<protein>
    <submittedName>
        <fullName evidence="1">Ubiquitin C-terminal hydrolase Ubp14</fullName>
        <ecNumber evidence="1">3.4.19.12</ecNumber>
    </submittedName>
</protein>
<evidence type="ECO:0000313" key="2">
    <source>
        <dbReference type="Proteomes" id="UP001140087"/>
    </source>
</evidence>
<dbReference type="Proteomes" id="UP001140087">
    <property type="component" value="Unassembled WGS sequence"/>
</dbReference>
<gene>
    <name evidence="1" type="primary">ubp14_1</name>
    <name evidence="1" type="ORF">H4R21_001206</name>
</gene>
<name>A0ACC1LDK8_9FUNG</name>
<proteinExistence type="predicted"/>
<keyword evidence="2" id="KW-1185">Reference proteome</keyword>
<sequence length="602" mass="64187">MSCCEHARGAVLAPPPSSTPVYKEECTQCFDDHDMAEGVDVCLTCFNGGCPAAPHQHAQQHALKSGHLLALNIRRVRKAAGDGDCRPAKLTKLEITAESDSDKYDFETFVRCWGCGGARVEDGPAALEAAAQAVMHATEAAKSSEIKAWADEVTPCAHFEGLAQQPADGFGLEALKQCGRCDKRDNLWLCLTCGNAGCGRRQYDGSGGNNHGVEHYQRTGHPVSVKLGTITPEGTADAYCYVCDDNRVDPQLATHLRAFGISVEAQQKTEKSVAELQLEQNLRFDFSMTTADGEQLAPVAAPGLTGVRNLGNSCYLAAVAQCVFAIDRFRDRYFSSAADHFAACTNARPARCVLCQLHKLAAGLWSGRYAVLGRDPATGAAAHQAGISPAHFKAAIAADHAEFATMRQQDAFEFLQHLTKQVDVAERAVAGGAQSPTSVFAFTTEERLQCQACHGVRYRQQPATSLSLPVPKRPAAAPGGAEEPPQYAPVPLAECLALMTGEETVDGYHCPACARPTTATKSTRFATFPKVLAVQVRRFELVDWVPRKLDIPVQVPLGAIDLAPHRGAGIQPGEEALPDGDDDSASGVAAAQGAPAEQPVDE</sequence>
<keyword evidence="1" id="KW-0378">Hydrolase</keyword>
<dbReference type="EMBL" id="JANBUN010000230">
    <property type="protein sequence ID" value="KAJ2805588.1"/>
    <property type="molecule type" value="Genomic_DNA"/>
</dbReference>
<reference evidence="1" key="1">
    <citation type="submission" date="2022-07" db="EMBL/GenBank/DDBJ databases">
        <title>Phylogenomic reconstructions and comparative analyses of Kickxellomycotina fungi.</title>
        <authorList>
            <person name="Reynolds N.K."/>
            <person name="Stajich J.E."/>
            <person name="Barry K."/>
            <person name="Grigoriev I.V."/>
            <person name="Crous P."/>
            <person name="Smith M.E."/>
        </authorList>
    </citation>
    <scope>NUCLEOTIDE SEQUENCE</scope>
    <source>
        <strain evidence="1">BCRC 34780</strain>
    </source>
</reference>
<evidence type="ECO:0000313" key="1">
    <source>
        <dbReference type="EMBL" id="KAJ2805588.1"/>
    </source>
</evidence>
<organism evidence="1 2">
    <name type="scientific">Coemansia helicoidea</name>
    <dbReference type="NCBI Taxonomy" id="1286919"/>
    <lineage>
        <taxon>Eukaryota</taxon>
        <taxon>Fungi</taxon>
        <taxon>Fungi incertae sedis</taxon>
        <taxon>Zoopagomycota</taxon>
        <taxon>Kickxellomycotina</taxon>
        <taxon>Kickxellomycetes</taxon>
        <taxon>Kickxellales</taxon>
        <taxon>Kickxellaceae</taxon>
        <taxon>Coemansia</taxon>
    </lineage>
</organism>
<comment type="caution">
    <text evidence="1">The sequence shown here is derived from an EMBL/GenBank/DDBJ whole genome shotgun (WGS) entry which is preliminary data.</text>
</comment>